<dbReference type="AlphaFoldDB" id="A0A4U0EQP6"/>
<feature type="transmembrane region" description="Helical" evidence="1">
    <location>
        <begin position="65"/>
        <end position="87"/>
    </location>
</feature>
<keyword evidence="1" id="KW-0472">Membrane</keyword>
<name>A0A4U0EQP6_9FLAO</name>
<proteinExistence type="predicted"/>
<sequence>MDNQTIEEGRTTAIISYLTIFGVVIAFFLNNEKKNSFAAFHIRQALGLWLTFFVLGYFVGLFDNWLITIGFWIFFGVLFLFGFMTALTGRAQATPILGDLYQRIFSSLG</sequence>
<evidence type="ECO:0000313" key="3">
    <source>
        <dbReference type="Proteomes" id="UP000307657"/>
    </source>
</evidence>
<protein>
    <recommendedName>
        <fullName evidence="4">Chloroplast import component protein (Tic20)</fullName>
    </recommendedName>
</protein>
<dbReference type="OrthoDB" id="6400719at2"/>
<accession>A0A4U0EQP6</accession>
<evidence type="ECO:0008006" key="4">
    <source>
        <dbReference type="Google" id="ProtNLM"/>
    </source>
</evidence>
<feature type="transmembrane region" description="Helical" evidence="1">
    <location>
        <begin position="12"/>
        <end position="30"/>
    </location>
</feature>
<dbReference type="Proteomes" id="UP000307657">
    <property type="component" value="Unassembled WGS sequence"/>
</dbReference>
<evidence type="ECO:0000256" key="1">
    <source>
        <dbReference type="SAM" id="Phobius"/>
    </source>
</evidence>
<feature type="transmembrane region" description="Helical" evidence="1">
    <location>
        <begin position="42"/>
        <end position="59"/>
    </location>
</feature>
<keyword evidence="3" id="KW-1185">Reference proteome</keyword>
<organism evidence="2 3">
    <name type="scientific">Pontimicrobium aquaticum</name>
    <dbReference type="NCBI Taxonomy" id="2565367"/>
    <lineage>
        <taxon>Bacteria</taxon>
        <taxon>Pseudomonadati</taxon>
        <taxon>Bacteroidota</taxon>
        <taxon>Flavobacteriia</taxon>
        <taxon>Flavobacteriales</taxon>
        <taxon>Flavobacteriaceae</taxon>
        <taxon>Pontimicrobium</taxon>
    </lineage>
</organism>
<gene>
    <name evidence="2" type="ORF">E5167_11545</name>
</gene>
<comment type="caution">
    <text evidence="2">The sequence shown here is derived from an EMBL/GenBank/DDBJ whole genome shotgun (WGS) entry which is preliminary data.</text>
</comment>
<keyword evidence="1" id="KW-1133">Transmembrane helix</keyword>
<dbReference type="RefSeq" id="WP_136844247.1">
    <property type="nucleotide sequence ID" value="NZ_SUPL01000006.1"/>
</dbReference>
<dbReference type="EMBL" id="SUPL01000006">
    <property type="protein sequence ID" value="TJY33951.1"/>
    <property type="molecule type" value="Genomic_DNA"/>
</dbReference>
<reference evidence="2 3" key="1">
    <citation type="submission" date="2019-04" db="EMBL/GenBank/DDBJ databases">
        <title>Lacinutrix sp. nov., isolated from marine water.</title>
        <authorList>
            <person name="Kim W."/>
        </authorList>
    </citation>
    <scope>NUCLEOTIDE SEQUENCE [LARGE SCALE GENOMIC DNA]</scope>
    <source>
        <strain evidence="2 3">CAU 1491</strain>
    </source>
</reference>
<evidence type="ECO:0000313" key="2">
    <source>
        <dbReference type="EMBL" id="TJY33951.1"/>
    </source>
</evidence>
<keyword evidence="1" id="KW-0812">Transmembrane</keyword>